<reference evidence="2 3" key="1">
    <citation type="submission" date="2023-09" db="EMBL/GenBank/DDBJ databases">
        <authorList>
            <person name="Wang M."/>
        </authorList>
    </citation>
    <scope>NUCLEOTIDE SEQUENCE [LARGE SCALE GENOMIC DNA]</scope>
    <source>
        <strain evidence="2">GT-2023</strain>
        <tissue evidence="2">Liver</tissue>
    </source>
</reference>
<accession>A0ABR3N2C3</accession>
<proteinExistence type="predicted"/>
<evidence type="ECO:0000313" key="2">
    <source>
        <dbReference type="EMBL" id="KAL1271082.1"/>
    </source>
</evidence>
<organism evidence="2 3">
    <name type="scientific">Cirrhinus molitorella</name>
    <name type="common">mud carp</name>
    <dbReference type="NCBI Taxonomy" id="172907"/>
    <lineage>
        <taxon>Eukaryota</taxon>
        <taxon>Metazoa</taxon>
        <taxon>Chordata</taxon>
        <taxon>Craniata</taxon>
        <taxon>Vertebrata</taxon>
        <taxon>Euteleostomi</taxon>
        <taxon>Actinopterygii</taxon>
        <taxon>Neopterygii</taxon>
        <taxon>Teleostei</taxon>
        <taxon>Ostariophysi</taxon>
        <taxon>Cypriniformes</taxon>
        <taxon>Cyprinidae</taxon>
        <taxon>Labeoninae</taxon>
        <taxon>Labeonini</taxon>
        <taxon>Cirrhinus</taxon>
    </lineage>
</organism>
<feature type="compositionally biased region" description="Polar residues" evidence="1">
    <location>
        <begin position="58"/>
        <end position="72"/>
    </location>
</feature>
<keyword evidence="3" id="KW-1185">Reference proteome</keyword>
<sequence length="85" mass="9079">MAVPVMKGRAAENESERGALVIRASLSSDILLRPDRPLPPSLLTTPTRGKREGAALKRSQTPALSCPDQSQMLGIIPPPSTLCFI</sequence>
<dbReference type="Proteomes" id="UP001558613">
    <property type="component" value="Unassembled WGS sequence"/>
</dbReference>
<evidence type="ECO:0000256" key="1">
    <source>
        <dbReference type="SAM" id="MobiDB-lite"/>
    </source>
</evidence>
<name>A0ABR3N2C3_9TELE</name>
<evidence type="ECO:0000313" key="3">
    <source>
        <dbReference type="Proteomes" id="UP001558613"/>
    </source>
</evidence>
<gene>
    <name evidence="2" type="ORF">QQF64_030098</name>
</gene>
<dbReference type="EMBL" id="JAYMGO010000007">
    <property type="protein sequence ID" value="KAL1271082.1"/>
    <property type="molecule type" value="Genomic_DNA"/>
</dbReference>
<feature type="region of interest" description="Disordered" evidence="1">
    <location>
        <begin position="37"/>
        <end position="72"/>
    </location>
</feature>
<protein>
    <submittedName>
        <fullName evidence="2">Uncharacterized protein</fullName>
    </submittedName>
</protein>
<comment type="caution">
    <text evidence="2">The sequence shown here is derived from an EMBL/GenBank/DDBJ whole genome shotgun (WGS) entry which is preliminary data.</text>
</comment>